<gene>
    <name evidence="7" type="ORF">Ani05nite_05570</name>
</gene>
<evidence type="ECO:0000256" key="5">
    <source>
        <dbReference type="SAM" id="MobiDB-lite"/>
    </source>
</evidence>
<evidence type="ECO:0000256" key="2">
    <source>
        <dbReference type="ARBA" id="ARBA00023125"/>
    </source>
</evidence>
<dbReference type="AlphaFoldDB" id="A0A919JAB6"/>
<dbReference type="Gene3D" id="1.10.357.10">
    <property type="entry name" value="Tetracycline Repressor, domain 2"/>
    <property type="match status" value="1"/>
</dbReference>
<dbReference type="SUPFAM" id="SSF46689">
    <property type="entry name" value="Homeodomain-like"/>
    <property type="match status" value="1"/>
</dbReference>
<evidence type="ECO:0000256" key="1">
    <source>
        <dbReference type="ARBA" id="ARBA00023015"/>
    </source>
</evidence>
<dbReference type="InterPro" id="IPR001647">
    <property type="entry name" value="HTH_TetR"/>
</dbReference>
<dbReference type="SUPFAM" id="SSF48498">
    <property type="entry name" value="Tetracyclin repressor-like, C-terminal domain"/>
    <property type="match status" value="1"/>
</dbReference>
<dbReference type="Gene3D" id="1.10.10.60">
    <property type="entry name" value="Homeodomain-like"/>
    <property type="match status" value="1"/>
</dbReference>
<evidence type="ECO:0000259" key="6">
    <source>
        <dbReference type="PROSITE" id="PS50977"/>
    </source>
</evidence>
<dbReference type="GO" id="GO:0000976">
    <property type="term" value="F:transcription cis-regulatory region binding"/>
    <property type="evidence" value="ECO:0007669"/>
    <property type="project" value="TreeGrafter"/>
</dbReference>
<dbReference type="Pfam" id="PF00440">
    <property type="entry name" value="TetR_N"/>
    <property type="match status" value="1"/>
</dbReference>
<dbReference type="InterPro" id="IPR036271">
    <property type="entry name" value="Tet_transcr_reg_TetR-rel_C_sf"/>
</dbReference>
<feature type="DNA-binding region" description="H-T-H motif" evidence="4">
    <location>
        <begin position="40"/>
        <end position="59"/>
    </location>
</feature>
<dbReference type="PROSITE" id="PS50977">
    <property type="entry name" value="HTH_TETR_2"/>
    <property type="match status" value="1"/>
</dbReference>
<proteinExistence type="predicted"/>
<comment type="caution">
    <text evidence="7">The sequence shown here is derived from an EMBL/GenBank/DDBJ whole genome shotgun (WGS) entry which is preliminary data.</text>
</comment>
<accession>A0A919JAB6</accession>
<keyword evidence="1" id="KW-0805">Transcription regulation</keyword>
<evidence type="ECO:0000256" key="4">
    <source>
        <dbReference type="PROSITE-ProRule" id="PRU00335"/>
    </source>
</evidence>
<reference evidence="7" key="1">
    <citation type="submission" date="2021-01" db="EMBL/GenBank/DDBJ databases">
        <title>Whole genome shotgun sequence of Actinoplanes nipponensis NBRC 14063.</title>
        <authorList>
            <person name="Komaki H."/>
            <person name="Tamura T."/>
        </authorList>
    </citation>
    <scope>NUCLEOTIDE SEQUENCE</scope>
    <source>
        <strain evidence="7">NBRC 14063</strain>
    </source>
</reference>
<organism evidence="7 8">
    <name type="scientific">Actinoplanes nipponensis</name>
    <dbReference type="NCBI Taxonomy" id="135950"/>
    <lineage>
        <taxon>Bacteria</taxon>
        <taxon>Bacillati</taxon>
        <taxon>Actinomycetota</taxon>
        <taxon>Actinomycetes</taxon>
        <taxon>Micromonosporales</taxon>
        <taxon>Micromonosporaceae</taxon>
        <taxon>Actinoplanes</taxon>
    </lineage>
</organism>
<evidence type="ECO:0000313" key="8">
    <source>
        <dbReference type="Proteomes" id="UP000647172"/>
    </source>
</evidence>
<feature type="region of interest" description="Disordered" evidence="5">
    <location>
        <begin position="1"/>
        <end position="20"/>
    </location>
</feature>
<protein>
    <submittedName>
        <fullName evidence="7">TetR family transcriptional regulator</fullName>
    </submittedName>
</protein>
<evidence type="ECO:0000313" key="7">
    <source>
        <dbReference type="EMBL" id="GIE47023.1"/>
    </source>
</evidence>
<dbReference type="GO" id="GO:0003700">
    <property type="term" value="F:DNA-binding transcription factor activity"/>
    <property type="evidence" value="ECO:0007669"/>
    <property type="project" value="TreeGrafter"/>
</dbReference>
<dbReference type="InterPro" id="IPR011075">
    <property type="entry name" value="TetR_C"/>
</dbReference>
<dbReference type="Pfam" id="PF16859">
    <property type="entry name" value="TetR_C_11"/>
    <property type="match status" value="1"/>
</dbReference>
<dbReference type="PANTHER" id="PTHR30055">
    <property type="entry name" value="HTH-TYPE TRANSCRIPTIONAL REGULATOR RUTR"/>
    <property type="match status" value="1"/>
</dbReference>
<dbReference type="Proteomes" id="UP000647172">
    <property type="component" value="Unassembled WGS sequence"/>
</dbReference>
<keyword evidence="8" id="KW-1185">Reference proteome</keyword>
<keyword evidence="3" id="KW-0804">Transcription</keyword>
<dbReference type="InterPro" id="IPR009057">
    <property type="entry name" value="Homeodomain-like_sf"/>
</dbReference>
<evidence type="ECO:0000256" key="3">
    <source>
        <dbReference type="ARBA" id="ARBA00023163"/>
    </source>
</evidence>
<feature type="domain" description="HTH tetR-type" evidence="6">
    <location>
        <begin position="17"/>
        <end position="77"/>
    </location>
</feature>
<dbReference type="InterPro" id="IPR050109">
    <property type="entry name" value="HTH-type_TetR-like_transc_reg"/>
</dbReference>
<dbReference type="PRINTS" id="PR00455">
    <property type="entry name" value="HTHTETR"/>
</dbReference>
<dbReference type="PANTHER" id="PTHR30055:SF148">
    <property type="entry name" value="TETR-FAMILY TRANSCRIPTIONAL REGULATOR"/>
    <property type="match status" value="1"/>
</dbReference>
<sequence length="209" mass="22383">MSYVTTAQTGPGRPRSRDATDRVLAATRRLLDERGVAGLRIDDVVRESGVAKTTIYRRWTSLTGLIVAVMEAALGPRPLPDTGDVEADLLTLTRVVAESMARTPLARALPLIGLEVMQQPELAAAYRARIIDPVREHGIRLVRAGVAGGLFRAGTDPALVVDTVAGLMIYRSTVLHENPSAADAMAVAAMTLRSIRAPGASRGWRPPSR</sequence>
<name>A0A919JAB6_9ACTN</name>
<dbReference type="EMBL" id="BOMQ01000008">
    <property type="protein sequence ID" value="GIE47023.1"/>
    <property type="molecule type" value="Genomic_DNA"/>
</dbReference>
<keyword evidence="2 4" id="KW-0238">DNA-binding</keyword>